<dbReference type="SUPFAM" id="SSF53706">
    <property type="entry name" value="Formate dehydrogenase/DMSO reductase, domains 1-3"/>
    <property type="match status" value="1"/>
</dbReference>
<evidence type="ECO:0000256" key="4">
    <source>
        <dbReference type="ARBA" id="ARBA00023014"/>
    </source>
</evidence>
<dbReference type="SUPFAM" id="SSF50692">
    <property type="entry name" value="ADC-like"/>
    <property type="match status" value="1"/>
</dbReference>
<comment type="caution">
    <text evidence="6">The sequence shown here is derived from an EMBL/GenBank/DDBJ whole genome shotgun (WGS) entry which is preliminary data.</text>
</comment>
<proteinExistence type="inferred from homology"/>
<dbReference type="GO" id="GO:0046872">
    <property type="term" value="F:metal ion binding"/>
    <property type="evidence" value="ECO:0007669"/>
    <property type="project" value="UniProtKB-KW"/>
</dbReference>
<dbReference type="InterPro" id="IPR009010">
    <property type="entry name" value="Asp_de-COase-like_dom_sf"/>
</dbReference>
<dbReference type="Gene3D" id="2.20.25.90">
    <property type="entry name" value="ADC-like domains"/>
    <property type="match status" value="1"/>
</dbReference>
<dbReference type="InterPro" id="IPR006657">
    <property type="entry name" value="MoPterin_dinucl-bd_dom"/>
</dbReference>
<reference evidence="6 7" key="1">
    <citation type="submission" date="2020-07" db="EMBL/GenBank/DDBJ databases">
        <title>Genomic Encyclopedia of Type Strains, Phase IV (KMG-IV): sequencing the most valuable type-strain genomes for metagenomic binning, comparative biology and taxonomic classification.</title>
        <authorList>
            <person name="Goeker M."/>
        </authorList>
    </citation>
    <scope>NUCLEOTIDE SEQUENCE [LARGE SCALE GENOMIC DNA]</scope>
    <source>
        <strain evidence="6 7">DSM 17721</strain>
    </source>
</reference>
<evidence type="ECO:0000256" key="3">
    <source>
        <dbReference type="ARBA" id="ARBA00023004"/>
    </source>
</evidence>
<dbReference type="GO" id="GO:0016491">
    <property type="term" value="F:oxidoreductase activity"/>
    <property type="evidence" value="ECO:0007669"/>
    <property type="project" value="InterPro"/>
</dbReference>
<dbReference type="GO" id="GO:0051536">
    <property type="term" value="F:iron-sulfur cluster binding"/>
    <property type="evidence" value="ECO:0007669"/>
    <property type="project" value="UniProtKB-KW"/>
</dbReference>
<dbReference type="RefSeq" id="WP_181549727.1">
    <property type="nucleotide sequence ID" value="NZ_JACDUS010000001.1"/>
</dbReference>
<keyword evidence="2" id="KW-0479">Metal-binding</keyword>
<feature type="domain" description="4Fe-4S Mo/W bis-MGD-type" evidence="5">
    <location>
        <begin position="3"/>
        <end position="59"/>
    </location>
</feature>
<dbReference type="Gene3D" id="3.40.50.740">
    <property type="match status" value="1"/>
</dbReference>
<dbReference type="Pfam" id="PF00384">
    <property type="entry name" value="Molybdopterin"/>
    <property type="match status" value="1"/>
</dbReference>
<dbReference type="Gene3D" id="3.40.228.10">
    <property type="entry name" value="Dimethylsulfoxide Reductase, domain 2"/>
    <property type="match status" value="1"/>
</dbReference>
<evidence type="ECO:0000313" key="6">
    <source>
        <dbReference type="EMBL" id="MBA2880057.1"/>
    </source>
</evidence>
<dbReference type="PROSITE" id="PS51669">
    <property type="entry name" value="4FE4S_MOW_BIS_MGD"/>
    <property type="match status" value="1"/>
</dbReference>
<dbReference type="InterPro" id="IPR006963">
    <property type="entry name" value="Mopterin_OxRdtase_4Fe-4S_dom"/>
</dbReference>
<dbReference type="Gene3D" id="2.40.40.20">
    <property type="match status" value="1"/>
</dbReference>
<dbReference type="Proteomes" id="UP000525298">
    <property type="component" value="Unassembled WGS sequence"/>
</dbReference>
<keyword evidence="3" id="KW-0408">Iron</keyword>
<dbReference type="Pfam" id="PF01568">
    <property type="entry name" value="Molydop_binding"/>
    <property type="match status" value="1"/>
</dbReference>
<evidence type="ECO:0000313" key="7">
    <source>
        <dbReference type="Proteomes" id="UP000525298"/>
    </source>
</evidence>
<evidence type="ECO:0000259" key="5">
    <source>
        <dbReference type="PROSITE" id="PS51669"/>
    </source>
</evidence>
<accession>A0A7W0C6J8</accession>
<evidence type="ECO:0000256" key="1">
    <source>
        <dbReference type="ARBA" id="ARBA00010312"/>
    </source>
</evidence>
<dbReference type="SMART" id="SM00926">
    <property type="entry name" value="Molybdop_Fe4S4"/>
    <property type="match status" value="1"/>
</dbReference>
<gene>
    <name evidence="6" type="ORF">HNR65_000364</name>
</gene>
<dbReference type="Pfam" id="PF04879">
    <property type="entry name" value="Molybdop_Fe4S4"/>
    <property type="match status" value="1"/>
</dbReference>
<dbReference type="PANTHER" id="PTHR43742">
    <property type="entry name" value="TRIMETHYLAMINE-N-OXIDE REDUCTASE"/>
    <property type="match status" value="1"/>
</dbReference>
<dbReference type="PANTHER" id="PTHR43742:SF2">
    <property type="entry name" value="ASSIMILATORY NITRATE REDUCTASE CATALYTIC SUBUNIT"/>
    <property type="match status" value="1"/>
</dbReference>
<evidence type="ECO:0000256" key="2">
    <source>
        <dbReference type="ARBA" id="ARBA00022723"/>
    </source>
</evidence>
<dbReference type="InterPro" id="IPR006656">
    <property type="entry name" value="Mopterin_OxRdtase"/>
</dbReference>
<comment type="similarity">
    <text evidence="1">Belongs to the prokaryotic molybdopterin-containing oxidoreductase family.</text>
</comment>
<dbReference type="AlphaFoldDB" id="A0A7W0C6J8"/>
<keyword evidence="7" id="KW-1185">Reference proteome</keyword>
<sequence length="742" mass="79498">MTQTTAYRTCPLCEAGCGLEITVSDNRVEKIRGDQQHPMSKGFCCPKGIALKDLHEDPDRLTSPMIRENGRFRKADWDEALALVEENLTRIRRAHGNDSVAIYLGNPNTHTMAGGLFVRPMAKAFQTKNFYSASTVDQMPKMAACGWLYGHPGRIPVPDIDRTDLFVVFGANPYVSNGSLMTAPDMPGRVRNLQNRGGKMIVIDPARTRTAEAADQHLFIRPGTDVYMLCAIVNVLFDRNMVKPGRLSGFLDTEDISALKDAVSHWTPKTAAPLCGVTEDEITNLALEIAQADKCAVYGRMGTCTAAFGTLCSWLIEVINILTGNLDAKGGTGFPKAAHIPDGSIAKKGFATGRWRSRVSNAPEVCGELPAALMAEEMETPGDRQIRALVTVAGNPVVAVPESDRLDAAMAGLDFMVSVDYYINESTRRANVILPPAAILSHGHYDVFFHGLSVRNFAAYCPPIFEKGAEEKDKWEILAHLALIGQGQGASADPGEVADAMVSQLAAGVISAMGGEQTAGVSRDALTGMLSGSRGPEQVLDLLLRIGPYGDNFGLNPDGLSLDKLLASPRGVDLGPLESWVDRAVSNPDGKIHLFANVFQQAMADLGKPDDTDSGPGRPLRLIGRRHLRTNNSWMHNIPALSAKNPCTLQVNPEDAVRLGLKDGQTAQITSDAGIVSAPVEITDRVMEGVVSLPHGWGHDMEGMQMQVAGANPGVNTNRIVPGAVDPLSATAVLNGIAVTVS</sequence>
<protein>
    <submittedName>
        <fullName evidence="6">Anaerobic selenocysteine-containing dehydrogenase</fullName>
    </submittedName>
</protein>
<organism evidence="6 7">
    <name type="scientific">Desulfosalsimonas propionicica</name>
    <dbReference type="NCBI Taxonomy" id="332175"/>
    <lineage>
        <taxon>Bacteria</taxon>
        <taxon>Pseudomonadati</taxon>
        <taxon>Thermodesulfobacteriota</taxon>
        <taxon>Desulfobacteria</taxon>
        <taxon>Desulfobacterales</taxon>
        <taxon>Desulfosalsimonadaceae</taxon>
        <taxon>Desulfosalsimonas</taxon>
    </lineage>
</organism>
<dbReference type="GO" id="GO:0043546">
    <property type="term" value="F:molybdopterin cofactor binding"/>
    <property type="evidence" value="ECO:0007669"/>
    <property type="project" value="InterPro"/>
</dbReference>
<name>A0A7W0C6J8_9BACT</name>
<keyword evidence="4" id="KW-0411">Iron-sulfur</keyword>
<dbReference type="InterPro" id="IPR050612">
    <property type="entry name" value="Prok_Mopterin_Oxidored"/>
</dbReference>
<dbReference type="EMBL" id="JACDUS010000001">
    <property type="protein sequence ID" value="MBA2880057.1"/>
    <property type="molecule type" value="Genomic_DNA"/>
</dbReference>